<dbReference type="Proteomes" id="UP000188637">
    <property type="component" value="Unassembled WGS sequence"/>
</dbReference>
<keyword evidence="2" id="KW-1185">Reference proteome</keyword>
<comment type="caution">
    <text evidence="1">The sequence shown here is derived from an EMBL/GenBank/DDBJ whole genome shotgun (WGS) entry which is preliminary data.</text>
</comment>
<organism evidence="1 2">
    <name type="scientific">Candidatus Epulonipiscium fishelsonii</name>
    <dbReference type="NCBI Taxonomy" id="77094"/>
    <lineage>
        <taxon>Bacteria</taxon>
        <taxon>Bacillati</taxon>
        <taxon>Bacillota</taxon>
        <taxon>Clostridia</taxon>
        <taxon>Lachnospirales</taxon>
        <taxon>Lachnospiraceae</taxon>
        <taxon>Candidatus Epulonipiscium</taxon>
    </lineage>
</organism>
<accession>A0ACC8X8X9</accession>
<dbReference type="EMBL" id="LJHD01000291">
    <property type="protein sequence ID" value="ONI38437.1"/>
    <property type="molecule type" value="Genomic_DNA"/>
</dbReference>
<protein>
    <submittedName>
        <fullName evidence="1">Maltose acetyltransferase</fullName>
    </submittedName>
</protein>
<evidence type="ECO:0000313" key="2">
    <source>
        <dbReference type="Proteomes" id="UP000188637"/>
    </source>
</evidence>
<evidence type="ECO:0000313" key="1">
    <source>
        <dbReference type="EMBL" id="ONI38437.1"/>
    </source>
</evidence>
<name>A0ACC8X8X9_9FIRM</name>
<reference evidence="1" key="1">
    <citation type="submission" date="2016-08" db="EMBL/GenBank/DDBJ databases">
        <authorList>
            <person name="Ngugi D.K."/>
            <person name="Miyake S."/>
            <person name="Stingl U."/>
        </authorList>
    </citation>
    <scope>NUCLEOTIDE SEQUENCE</scope>
    <source>
        <strain evidence="1">SCG-D08WGA-EpuloA1</strain>
    </source>
</reference>
<proteinExistence type="predicted"/>
<sequence length="190" mass="21041">MIGGINVEKDKQLGVDLYQDVRRCKDICYRYNNLLPSDDENKQNILKELIGKMGKNCTITQPFYCDMGYNIEIGDNFYTNHNCVILDGAKVIIGNNVFVAPNCCISTANHPLDYEQRNKGIEYAVPITIEDNVWIGASVTILSGITIGKNSVIGAGSVVTRNIPPNVIAVGNPCKVLRQITDNDKYEPNI</sequence>
<gene>
    <name evidence="1" type="ORF">AN640_02530</name>
</gene>